<gene>
    <name evidence="1" type="ORF">SY86_03820</name>
</gene>
<proteinExistence type="predicted"/>
<accession>A0A0M2K737</accession>
<organism evidence="1 2">
    <name type="scientific">Erwinia tracheiphila</name>
    <dbReference type="NCBI Taxonomy" id="65700"/>
    <lineage>
        <taxon>Bacteria</taxon>
        <taxon>Pseudomonadati</taxon>
        <taxon>Pseudomonadota</taxon>
        <taxon>Gammaproteobacteria</taxon>
        <taxon>Enterobacterales</taxon>
        <taxon>Erwiniaceae</taxon>
        <taxon>Erwinia</taxon>
    </lineage>
</organism>
<evidence type="ECO:0000313" key="2">
    <source>
        <dbReference type="Proteomes" id="UP000033924"/>
    </source>
</evidence>
<evidence type="ECO:0000313" key="1">
    <source>
        <dbReference type="EMBL" id="KKF34749.1"/>
    </source>
</evidence>
<name>A0A0M2K737_9GAMM</name>
<keyword evidence="2" id="KW-1185">Reference proteome</keyword>
<comment type="caution">
    <text evidence="1">The sequence shown here is derived from an EMBL/GenBank/DDBJ whole genome shotgun (WGS) entry which is preliminary data.</text>
</comment>
<sequence length="87" mass="9867">MKIGNICIKLVFNAKNDCLLHKNNAYKAMFTSQNIIQIELMRGFLKTPSLSPNSMNPLFYIQIVCKANTDFLGQSKELLCVVFAHPM</sequence>
<reference evidence="1 2" key="1">
    <citation type="submission" date="2015-01" db="EMBL/GenBank/DDBJ databases">
        <title>Erwinia tracheiphila.</title>
        <authorList>
            <person name="Shapiro L.R."/>
        </authorList>
    </citation>
    <scope>NUCLEOTIDE SEQUENCE [LARGE SCALE GENOMIC DNA]</scope>
    <source>
        <strain evidence="1 2">BuffGH</strain>
    </source>
</reference>
<dbReference type="EMBL" id="JXNU01000003">
    <property type="protein sequence ID" value="KKF34749.1"/>
    <property type="molecule type" value="Genomic_DNA"/>
</dbReference>
<dbReference type="Proteomes" id="UP000033924">
    <property type="component" value="Unassembled WGS sequence"/>
</dbReference>
<dbReference type="AlphaFoldDB" id="A0A0M2K737"/>
<dbReference type="PATRIC" id="fig|65700.7.peg.959"/>
<protein>
    <submittedName>
        <fullName evidence="1">Uncharacterized protein</fullName>
    </submittedName>
</protein>